<evidence type="ECO:0000313" key="3">
    <source>
        <dbReference type="EMBL" id="KPK69439.1"/>
    </source>
</evidence>
<keyword evidence="1" id="KW-0472">Membrane</keyword>
<evidence type="ECO:0000259" key="2">
    <source>
        <dbReference type="Pfam" id="PF00535"/>
    </source>
</evidence>
<dbReference type="Gene3D" id="3.90.550.10">
    <property type="entry name" value="Spore Coat Polysaccharide Biosynthesis Protein SpsA, Chain A"/>
    <property type="match status" value="1"/>
</dbReference>
<proteinExistence type="predicted"/>
<accession>A0A0S8G8U3</accession>
<dbReference type="Pfam" id="PF00535">
    <property type="entry name" value="Glycos_transf_2"/>
    <property type="match status" value="1"/>
</dbReference>
<dbReference type="CDD" id="cd04179">
    <property type="entry name" value="DPM_DPG-synthase_like"/>
    <property type="match status" value="1"/>
</dbReference>
<name>A0A0S8G8U3_UNCW3</name>
<comment type="caution">
    <text evidence="3">The sequence shown here is derived from an EMBL/GenBank/DDBJ whole genome shotgun (WGS) entry which is preliminary data.</text>
</comment>
<dbReference type="InterPro" id="IPR029044">
    <property type="entry name" value="Nucleotide-diphossugar_trans"/>
</dbReference>
<dbReference type="PANTHER" id="PTHR48090:SF7">
    <property type="entry name" value="RFBJ PROTEIN"/>
    <property type="match status" value="1"/>
</dbReference>
<dbReference type="AlphaFoldDB" id="A0A0S8G8U3"/>
<feature type="domain" description="Glycosyltransferase 2-like" evidence="2">
    <location>
        <begin position="7"/>
        <end position="166"/>
    </location>
</feature>
<evidence type="ECO:0000256" key="1">
    <source>
        <dbReference type="SAM" id="Phobius"/>
    </source>
</evidence>
<protein>
    <submittedName>
        <fullName evidence="3">Glycosyl transferase</fullName>
    </submittedName>
</protein>
<evidence type="ECO:0000313" key="4">
    <source>
        <dbReference type="Proteomes" id="UP000051096"/>
    </source>
</evidence>
<reference evidence="3 4" key="1">
    <citation type="journal article" date="2015" name="Microbiome">
        <title>Genomic resolution of linkages in carbon, nitrogen, and sulfur cycling among widespread estuary sediment bacteria.</title>
        <authorList>
            <person name="Baker B.J."/>
            <person name="Lazar C.S."/>
            <person name="Teske A.P."/>
            <person name="Dick G.J."/>
        </authorList>
    </citation>
    <scope>NUCLEOTIDE SEQUENCE [LARGE SCALE GENOMIC DNA]</scope>
    <source>
        <strain evidence="3">SM23_60</strain>
    </source>
</reference>
<gene>
    <name evidence="3" type="ORF">AMJ87_10490</name>
</gene>
<dbReference type="InterPro" id="IPR050256">
    <property type="entry name" value="Glycosyltransferase_2"/>
</dbReference>
<dbReference type="InterPro" id="IPR001173">
    <property type="entry name" value="Glyco_trans_2-like"/>
</dbReference>
<dbReference type="PATRIC" id="fig|1703780.3.peg.1355"/>
<dbReference type="SUPFAM" id="SSF53448">
    <property type="entry name" value="Nucleotide-diphospho-sugar transferases"/>
    <property type="match status" value="1"/>
</dbReference>
<sequence length="312" mass="35157">MKLIIQVPCYNEEKVISETLASVPRTIDGIDQVEVLIIDDGSTDETVAVARKGNVNHVLSFKRNQGLARAFAAGIEKCLELGADIIVNTDADNQYEGKDIVKLVQPILEERADIVIGDRQTDKMTSFSLAKKIFQKLGSALVRRLSNADVPDTVSGFRAYSREAAMHINVLTDFSYTVENLIQLGTERLRIVSVPVRTHETLRKSRLHKGIVHFMASQMQTMIRSYAMYKALKIFTYIGFVFFIPGFVLGLRFLYFYIFVPGAATGHIQSLIFSAILIIIAFILFMLGIVADLVSDNRKLIEKLIYFQRKRL</sequence>
<organism evidence="3 4">
    <name type="scientific">candidate division WOR_3 bacterium SM23_60</name>
    <dbReference type="NCBI Taxonomy" id="1703780"/>
    <lineage>
        <taxon>Bacteria</taxon>
        <taxon>Bacteria division WOR-3</taxon>
    </lineage>
</organism>
<keyword evidence="3" id="KW-0808">Transferase</keyword>
<dbReference type="EMBL" id="LJUO01000126">
    <property type="protein sequence ID" value="KPK69439.1"/>
    <property type="molecule type" value="Genomic_DNA"/>
</dbReference>
<dbReference type="Proteomes" id="UP000051096">
    <property type="component" value="Unassembled WGS sequence"/>
</dbReference>
<dbReference type="PANTHER" id="PTHR48090">
    <property type="entry name" value="UNDECAPRENYL-PHOSPHATE 4-DEOXY-4-FORMAMIDO-L-ARABINOSE TRANSFERASE-RELATED"/>
    <property type="match status" value="1"/>
</dbReference>
<keyword evidence="1" id="KW-1133">Transmembrane helix</keyword>
<keyword evidence="1" id="KW-0812">Transmembrane</keyword>
<dbReference type="GO" id="GO:0016740">
    <property type="term" value="F:transferase activity"/>
    <property type="evidence" value="ECO:0007669"/>
    <property type="project" value="UniProtKB-KW"/>
</dbReference>
<feature type="transmembrane region" description="Helical" evidence="1">
    <location>
        <begin position="271"/>
        <end position="294"/>
    </location>
</feature>
<feature type="transmembrane region" description="Helical" evidence="1">
    <location>
        <begin position="234"/>
        <end position="259"/>
    </location>
</feature>